<keyword evidence="1" id="KW-0812">Transmembrane</keyword>
<organism evidence="2 3">
    <name type="scientific">Sphingobacterium litopenaei</name>
    <dbReference type="NCBI Taxonomy" id="2763500"/>
    <lineage>
        <taxon>Bacteria</taxon>
        <taxon>Pseudomonadati</taxon>
        <taxon>Bacteroidota</taxon>
        <taxon>Sphingobacteriia</taxon>
        <taxon>Sphingobacteriales</taxon>
        <taxon>Sphingobacteriaceae</taxon>
        <taxon>Sphingobacterium</taxon>
    </lineage>
</organism>
<evidence type="ECO:0000313" key="3">
    <source>
        <dbReference type="Proteomes" id="UP000651271"/>
    </source>
</evidence>
<feature type="transmembrane region" description="Helical" evidence="1">
    <location>
        <begin position="6"/>
        <end position="25"/>
    </location>
</feature>
<evidence type="ECO:0000313" key="2">
    <source>
        <dbReference type="EMBL" id="MBD1430374.1"/>
    </source>
</evidence>
<evidence type="ECO:0000256" key="1">
    <source>
        <dbReference type="SAM" id="Phobius"/>
    </source>
</evidence>
<dbReference type="EMBL" id="JACOIJ010000026">
    <property type="protein sequence ID" value="MBD1430374.1"/>
    <property type="molecule type" value="Genomic_DNA"/>
</dbReference>
<keyword evidence="1" id="KW-1133">Transmembrane helix</keyword>
<dbReference type="Proteomes" id="UP000651271">
    <property type="component" value="Unassembled WGS sequence"/>
</dbReference>
<sequence length="171" mass="19624">MHSFFYLSFCVLNVVSFILLIYYFFKCTSLINKRIGIIPAIIFFFGASSLLSSYLPSETSKKSNDITLNHFSDKAGIPDFKNIIIDDKEFARLSIDVQYQEFPYAQNVPLSIGTSFTGLAAGVKWNQRIIDITPIKNNLFQYYVSGEYKWSFLGINIYTQSKRFEGKIVLD</sequence>
<protein>
    <submittedName>
        <fullName evidence="2">Uncharacterized protein</fullName>
    </submittedName>
</protein>
<proteinExistence type="predicted"/>
<gene>
    <name evidence="2" type="ORF">H8B04_12485</name>
</gene>
<feature type="transmembrane region" description="Helical" evidence="1">
    <location>
        <begin position="37"/>
        <end position="55"/>
    </location>
</feature>
<name>A0ABR7YGD5_9SPHI</name>
<accession>A0ABR7YGD5</accession>
<reference evidence="2 3" key="1">
    <citation type="submission" date="2020-08" db="EMBL/GenBank/DDBJ databases">
        <title>Sphingobacterium sp. DN04309 isolated from aquaculture water.</title>
        <authorList>
            <person name="Zhang M."/>
        </authorList>
    </citation>
    <scope>NUCLEOTIDE SEQUENCE [LARGE SCALE GENOMIC DNA]</scope>
    <source>
        <strain evidence="2 3">DN04309</strain>
    </source>
</reference>
<comment type="caution">
    <text evidence="2">The sequence shown here is derived from an EMBL/GenBank/DDBJ whole genome shotgun (WGS) entry which is preliminary data.</text>
</comment>
<keyword evidence="3" id="KW-1185">Reference proteome</keyword>
<keyword evidence="1" id="KW-0472">Membrane</keyword>